<name>J9ETC7_WUCBA</name>
<comment type="caution">
    <text evidence="1">The sequence shown here is derived from an EMBL/GenBank/DDBJ whole genome shotgun (WGS) entry which is preliminary data.</text>
</comment>
<dbReference type="EMBL" id="ADBV01000982">
    <property type="protein sequence ID" value="EJW85826.1"/>
    <property type="molecule type" value="Genomic_DNA"/>
</dbReference>
<protein>
    <submittedName>
        <fullName evidence="1">Uncharacterized protein</fullName>
    </submittedName>
</protein>
<evidence type="ECO:0000313" key="2">
    <source>
        <dbReference type="Proteomes" id="UP000004810"/>
    </source>
</evidence>
<reference evidence="2" key="1">
    <citation type="submission" date="2012-08" db="EMBL/GenBank/DDBJ databases">
        <title>The Genome Sequence of Wuchereria bancrofti.</title>
        <authorList>
            <person name="Nutman T.B."/>
            <person name="Fink D.L."/>
            <person name="Russ C."/>
            <person name="Young S."/>
            <person name="Zeng Q."/>
            <person name="Koehrsen M."/>
            <person name="Alvarado L."/>
            <person name="Berlin A."/>
            <person name="Chapman S.B."/>
            <person name="Chen Z."/>
            <person name="Freedman E."/>
            <person name="Gellesch M."/>
            <person name="Goldberg J."/>
            <person name="Griggs A."/>
            <person name="Gujja S."/>
            <person name="Heilman E.R."/>
            <person name="Heiman D."/>
            <person name="Hepburn T."/>
            <person name="Howarth C."/>
            <person name="Jen D."/>
            <person name="Larson L."/>
            <person name="Lewis B."/>
            <person name="Mehta T."/>
            <person name="Park D."/>
            <person name="Pearson M."/>
            <person name="Roberts A."/>
            <person name="Saif S."/>
            <person name="Shea T."/>
            <person name="Shenoy N."/>
            <person name="Sisk P."/>
            <person name="Stolte C."/>
            <person name="Sykes S."/>
            <person name="Walk T."/>
            <person name="White J."/>
            <person name="Yandava C."/>
            <person name="Haas B."/>
            <person name="Henn M.R."/>
            <person name="Nusbaum C."/>
            <person name="Birren B."/>
        </authorList>
    </citation>
    <scope>NUCLEOTIDE SEQUENCE [LARGE SCALE GENOMIC DNA]</scope>
    <source>
        <strain evidence="2">NA</strain>
    </source>
</reference>
<evidence type="ECO:0000313" key="1">
    <source>
        <dbReference type="EMBL" id="EJW85826.1"/>
    </source>
</evidence>
<dbReference type="AlphaFoldDB" id="J9ETC7"/>
<gene>
    <name evidence="1" type="ORF">WUBG_03262</name>
</gene>
<accession>J9ETC7</accession>
<organism evidence="1 2">
    <name type="scientific">Wuchereria bancrofti</name>
    <dbReference type="NCBI Taxonomy" id="6293"/>
    <lineage>
        <taxon>Eukaryota</taxon>
        <taxon>Metazoa</taxon>
        <taxon>Ecdysozoa</taxon>
        <taxon>Nematoda</taxon>
        <taxon>Chromadorea</taxon>
        <taxon>Rhabditida</taxon>
        <taxon>Spirurina</taxon>
        <taxon>Spiruromorpha</taxon>
        <taxon>Filarioidea</taxon>
        <taxon>Onchocercidae</taxon>
        <taxon>Wuchereria</taxon>
    </lineage>
</organism>
<proteinExistence type="predicted"/>
<sequence length="261" mass="29265">MTYLTVTIDDENGDITAATAPANCVSLQQPCFLDKLAFLTVPNCYNRGRTEEGNKEGETGLLTIENCVLARAAKQESRKLSLNTDSAAVITLDLPEANTLQSHKLITLATYLVVTATNRQTVMQGSLRNELCPTYKSNTCVRKIEVTGYSSGQVTSSQHELLEARTQRVYVTESSDAISFPVSLGCVHFKNIHQRKMNCCKSFFIPSAAKNDKGQKLVIKQVVAEIELMKEYYGIIYFRQEFYFEYVNKLTDTSGRFTLRH</sequence>
<dbReference type="Proteomes" id="UP000004810">
    <property type="component" value="Unassembled WGS sequence"/>
</dbReference>